<keyword evidence="6" id="KW-1185">Reference proteome</keyword>
<evidence type="ECO:0000313" key="6">
    <source>
        <dbReference type="Proteomes" id="UP000621516"/>
    </source>
</evidence>
<dbReference type="NCBIfam" id="TIGR01730">
    <property type="entry name" value="RND_mfp"/>
    <property type="match status" value="1"/>
</dbReference>
<dbReference type="GO" id="GO:0022857">
    <property type="term" value="F:transmembrane transporter activity"/>
    <property type="evidence" value="ECO:0007669"/>
    <property type="project" value="InterPro"/>
</dbReference>
<dbReference type="Pfam" id="PF25919">
    <property type="entry name" value="BSH_CusB"/>
    <property type="match status" value="1"/>
</dbReference>
<evidence type="ECO:0000259" key="4">
    <source>
        <dbReference type="Pfam" id="PF25954"/>
    </source>
</evidence>
<evidence type="ECO:0000256" key="1">
    <source>
        <dbReference type="ARBA" id="ARBA00009477"/>
    </source>
</evidence>
<protein>
    <submittedName>
        <fullName evidence="5">Efflux RND transporter periplasmic adaptor subunit</fullName>
    </submittedName>
</protein>
<dbReference type="Gene3D" id="2.40.30.170">
    <property type="match status" value="1"/>
</dbReference>
<dbReference type="Gene3D" id="1.10.287.470">
    <property type="entry name" value="Helix hairpin bin"/>
    <property type="match status" value="1"/>
</dbReference>
<dbReference type="PANTHER" id="PTHR30097:SF4">
    <property type="entry name" value="SLR6042 PROTEIN"/>
    <property type="match status" value="1"/>
</dbReference>
<dbReference type="EMBL" id="JACVXD010000002">
    <property type="protein sequence ID" value="MBD0823572.1"/>
    <property type="molecule type" value="Genomic_DNA"/>
</dbReference>
<evidence type="ECO:0000259" key="3">
    <source>
        <dbReference type="Pfam" id="PF25919"/>
    </source>
</evidence>
<gene>
    <name evidence="5" type="ORF">ICJ85_06015</name>
</gene>
<dbReference type="SUPFAM" id="SSF111369">
    <property type="entry name" value="HlyD-like secretion proteins"/>
    <property type="match status" value="1"/>
</dbReference>
<dbReference type="GO" id="GO:0060003">
    <property type="term" value="P:copper ion export"/>
    <property type="evidence" value="ECO:0007669"/>
    <property type="project" value="TreeGrafter"/>
</dbReference>
<dbReference type="GO" id="GO:0015679">
    <property type="term" value="P:plasma membrane copper ion transport"/>
    <property type="evidence" value="ECO:0007669"/>
    <property type="project" value="TreeGrafter"/>
</dbReference>
<dbReference type="RefSeq" id="WP_188222870.1">
    <property type="nucleotide sequence ID" value="NZ_JACVXD010000002.1"/>
</dbReference>
<dbReference type="AlphaFoldDB" id="A0A8J6U404"/>
<dbReference type="InterPro" id="IPR058790">
    <property type="entry name" value="BSH_CusB"/>
</dbReference>
<name>A0A8J6U404_9FLAO</name>
<dbReference type="GO" id="GO:0030313">
    <property type="term" value="C:cell envelope"/>
    <property type="evidence" value="ECO:0007669"/>
    <property type="project" value="TreeGrafter"/>
</dbReference>
<dbReference type="PANTHER" id="PTHR30097">
    <property type="entry name" value="CATION EFFLUX SYSTEM PROTEIN CUSB"/>
    <property type="match status" value="1"/>
</dbReference>
<comment type="caution">
    <text evidence="5">The sequence shown here is derived from an EMBL/GenBank/DDBJ whole genome shotgun (WGS) entry which is preliminary data.</text>
</comment>
<dbReference type="GO" id="GO:0016020">
    <property type="term" value="C:membrane"/>
    <property type="evidence" value="ECO:0007669"/>
    <property type="project" value="InterPro"/>
</dbReference>
<dbReference type="InterPro" id="IPR051909">
    <property type="entry name" value="MFP_Cation_Efflux"/>
</dbReference>
<keyword evidence="2" id="KW-0813">Transport</keyword>
<evidence type="ECO:0000313" key="5">
    <source>
        <dbReference type="EMBL" id="MBD0823572.1"/>
    </source>
</evidence>
<feature type="domain" description="CusB-like barrel-sandwich hybrid" evidence="3">
    <location>
        <begin position="77"/>
        <end position="218"/>
    </location>
</feature>
<sequence length="381" mass="42627">MKNLYILIALLTVIACKNSEKNVNPVVEDTMEEHLSVSQKQFEAENMKLGNLEQHTFNKTINVSGIIDVPPHNKATISSFMGGYITKTPLLIGDQVKKGQLLVSMENPEFVELQQQYLEIAEQLTYLKSEFTRQQSLFNENITSQKNFLKAESAYKSALAEYNGLKKKLTMLNINPASVEQGQLTSTVNLYSPIEGSVTKVEVSNGMHVSPSDMIMEIIDTDHIHLELSVFEKDILNIKKGQKINFKIPEASTQTFKAEVYLVGSTVDEKNRIIKVHAHLLDEEQANFIVGMFVEAQIISDSVEKSALPKDAIIEHEDNMYALVLKNEENGTYSFEKLKLNLGLQNETYAEILNSADLINKTVLTQGGFMLLAEEGGGHSH</sequence>
<dbReference type="InterPro" id="IPR058792">
    <property type="entry name" value="Beta-barrel_RND_2"/>
</dbReference>
<comment type="similarity">
    <text evidence="1">Belongs to the membrane fusion protein (MFP) (TC 8.A.1) family.</text>
</comment>
<dbReference type="InterPro" id="IPR006143">
    <property type="entry name" value="RND_pump_MFP"/>
</dbReference>
<proteinExistence type="inferred from homology"/>
<dbReference type="PROSITE" id="PS51257">
    <property type="entry name" value="PROKAR_LIPOPROTEIN"/>
    <property type="match status" value="1"/>
</dbReference>
<organism evidence="5 6">
    <name type="scientific">Aestuariibaculum marinum</name>
    <dbReference type="NCBI Taxonomy" id="2683592"/>
    <lineage>
        <taxon>Bacteria</taxon>
        <taxon>Pseudomonadati</taxon>
        <taxon>Bacteroidota</taxon>
        <taxon>Flavobacteriia</taxon>
        <taxon>Flavobacteriales</taxon>
        <taxon>Flavobacteriaceae</taxon>
    </lineage>
</organism>
<reference evidence="5 6" key="1">
    <citation type="journal article" date="2018" name="J. Microbiol.">
        <title>Aestuariibaculum marinum sp. nov., a marine bacterium isolated from seawater in South Korea.</title>
        <authorList>
            <person name="Choi J."/>
            <person name="Lee D."/>
            <person name="Jang J.H."/>
            <person name="Cha S."/>
            <person name="Seo T."/>
        </authorList>
    </citation>
    <scope>NUCLEOTIDE SEQUENCE [LARGE SCALE GENOMIC DNA]</scope>
    <source>
        <strain evidence="5 6">IP7</strain>
    </source>
</reference>
<dbReference type="Pfam" id="PF25954">
    <property type="entry name" value="Beta-barrel_RND_2"/>
    <property type="match status" value="1"/>
</dbReference>
<evidence type="ECO:0000256" key="2">
    <source>
        <dbReference type="ARBA" id="ARBA00022448"/>
    </source>
</evidence>
<feature type="domain" description="CusB-like beta-barrel" evidence="4">
    <location>
        <begin position="226"/>
        <end position="300"/>
    </location>
</feature>
<accession>A0A8J6U404</accession>
<dbReference type="Proteomes" id="UP000621516">
    <property type="component" value="Unassembled WGS sequence"/>
</dbReference>